<feature type="transmembrane region" description="Helical" evidence="6">
    <location>
        <begin position="138"/>
        <end position="164"/>
    </location>
</feature>
<evidence type="ECO:0000313" key="8">
    <source>
        <dbReference type="EMBL" id="KAK9779998.1"/>
    </source>
</evidence>
<evidence type="ECO:0000259" key="7">
    <source>
        <dbReference type="Pfam" id="PF20684"/>
    </source>
</evidence>
<feature type="transmembrane region" description="Helical" evidence="6">
    <location>
        <begin position="106"/>
        <end position="126"/>
    </location>
</feature>
<proteinExistence type="inferred from homology"/>
<comment type="caution">
    <text evidence="8">The sequence shown here is derived from an EMBL/GenBank/DDBJ whole genome shotgun (WGS) entry which is preliminary data.</text>
</comment>
<evidence type="ECO:0000256" key="5">
    <source>
        <dbReference type="ARBA" id="ARBA00038359"/>
    </source>
</evidence>
<protein>
    <submittedName>
        <fullName evidence="8">Integral membrane protein</fullName>
    </submittedName>
</protein>
<keyword evidence="9" id="KW-1185">Reference proteome</keyword>
<dbReference type="InterPro" id="IPR049326">
    <property type="entry name" value="Rhodopsin_dom_fungi"/>
</dbReference>
<feature type="transmembrane region" description="Helical" evidence="6">
    <location>
        <begin position="184"/>
        <end position="203"/>
    </location>
</feature>
<keyword evidence="3 6" id="KW-1133">Transmembrane helix</keyword>
<organism evidence="8 9">
    <name type="scientific">Seiridium cardinale</name>
    <dbReference type="NCBI Taxonomy" id="138064"/>
    <lineage>
        <taxon>Eukaryota</taxon>
        <taxon>Fungi</taxon>
        <taxon>Dikarya</taxon>
        <taxon>Ascomycota</taxon>
        <taxon>Pezizomycotina</taxon>
        <taxon>Sordariomycetes</taxon>
        <taxon>Xylariomycetidae</taxon>
        <taxon>Amphisphaeriales</taxon>
        <taxon>Sporocadaceae</taxon>
        <taxon>Seiridium</taxon>
    </lineage>
</organism>
<gene>
    <name evidence="8" type="ORF">SCAR479_03122</name>
</gene>
<comment type="similarity">
    <text evidence="5">Belongs to the SAT4 family.</text>
</comment>
<feature type="transmembrane region" description="Helical" evidence="6">
    <location>
        <begin position="20"/>
        <end position="44"/>
    </location>
</feature>
<comment type="subcellular location">
    <subcellularLocation>
        <location evidence="1">Membrane</location>
        <topology evidence="1">Multi-pass membrane protein</topology>
    </subcellularLocation>
</comment>
<feature type="transmembrane region" description="Helical" evidence="6">
    <location>
        <begin position="215"/>
        <end position="234"/>
    </location>
</feature>
<dbReference type="Proteomes" id="UP001465668">
    <property type="component" value="Unassembled WGS sequence"/>
</dbReference>
<dbReference type="PANTHER" id="PTHR33048">
    <property type="entry name" value="PTH11-LIKE INTEGRAL MEMBRANE PROTEIN (AFU_ORTHOLOGUE AFUA_5G11245)"/>
    <property type="match status" value="1"/>
</dbReference>
<accession>A0ABR2Y1P6</accession>
<evidence type="ECO:0000256" key="6">
    <source>
        <dbReference type="SAM" id="Phobius"/>
    </source>
</evidence>
<keyword evidence="4 6" id="KW-0472">Membrane</keyword>
<evidence type="ECO:0000256" key="1">
    <source>
        <dbReference type="ARBA" id="ARBA00004141"/>
    </source>
</evidence>
<dbReference type="PANTHER" id="PTHR33048:SF47">
    <property type="entry name" value="INTEGRAL MEMBRANE PROTEIN-RELATED"/>
    <property type="match status" value="1"/>
</dbReference>
<evidence type="ECO:0000313" key="9">
    <source>
        <dbReference type="Proteomes" id="UP001465668"/>
    </source>
</evidence>
<sequence length="362" mass="39664">MPSTSGFCLSDDPADVRGRQIFAIVPTTLVLFLSILTYALRILARRKTRQELGWDDYLMGIGLIISIEPAICEFLLVANGLGHHTCNLSRNEQNRFLRISFALQRVNQPALACIKVSIVLFLLRVFPTDSFRKAAYAVIAYNLAWAVSTWVVNLTVCTPIAYYYDKTIQGGSCRNQVISGSINAGLALLGDILVLALPMPMIYGLKVNRAKKTALAGIFALGFFGCVASVIRIVELLKFTPTDASYTQVYASTWTTLEMGVAVTSGNLPTLGPLVKIIWRRLGTSHDASTKKSGAFTCSRSGPRLAYNEPAEVNASARHNFERLSDSESQLEPSSTNDFELQESGIKVKKQITVTRTSIGKP</sequence>
<evidence type="ECO:0000256" key="4">
    <source>
        <dbReference type="ARBA" id="ARBA00023136"/>
    </source>
</evidence>
<keyword evidence="2 6" id="KW-0812">Transmembrane</keyword>
<feature type="transmembrane region" description="Helical" evidence="6">
    <location>
        <begin position="56"/>
        <end position="78"/>
    </location>
</feature>
<dbReference type="EMBL" id="JARVKM010000008">
    <property type="protein sequence ID" value="KAK9779998.1"/>
    <property type="molecule type" value="Genomic_DNA"/>
</dbReference>
<evidence type="ECO:0000256" key="2">
    <source>
        <dbReference type="ARBA" id="ARBA00022692"/>
    </source>
</evidence>
<name>A0ABR2Y1P6_9PEZI</name>
<feature type="domain" description="Rhodopsin" evidence="7">
    <location>
        <begin position="40"/>
        <end position="276"/>
    </location>
</feature>
<evidence type="ECO:0000256" key="3">
    <source>
        <dbReference type="ARBA" id="ARBA00022989"/>
    </source>
</evidence>
<reference evidence="8 9" key="1">
    <citation type="submission" date="2024-02" db="EMBL/GenBank/DDBJ databases">
        <title>First draft genome assembly of two strains of Seiridium cardinale.</title>
        <authorList>
            <person name="Emiliani G."/>
            <person name="Scali E."/>
        </authorList>
    </citation>
    <scope>NUCLEOTIDE SEQUENCE [LARGE SCALE GENOMIC DNA]</scope>
    <source>
        <strain evidence="8 9">BM-138-000479</strain>
    </source>
</reference>
<dbReference type="InterPro" id="IPR052337">
    <property type="entry name" value="SAT4-like"/>
</dbReference>
<dbReference type="Pfam" id="PF20684">
    <property type="entry name" value="Fung_rhodopsin"/>
    <property type="match status" value="1"/>
</dbReference>